<evidence type="ECO:0000256" key="1">
    <source>
        <dbReference type="ARBA" id="ARBA00022898"/>
    </source>
</evidence>
<comment type="caution">
    <text evidence="3">The sequence shown here is derived from an EMBL/GenBank/DDBJ whole genome shotgun (WGS) entry which is preliminary data.</text>
</comment>
<feature type="domain" description="Aminotransferase class V" evidence="2">
    <location>
        <begin position="304"/>
        <end position="401"/>
    </location>
</feature>
<name>A0A4R2Q2C8_9RHOB</name>
<evidence type="ECO:0000313" key="3">
    <source>
        <dbReference type="EMBL" id="TCP42823.1"/>
    </source>
</evidence>
<keyword evidence="1" id="KW-0663">Pyridoxal phosphate</keyword>
<protein>
    <submittedName>
        <fullName evidence="3">Cysteine desulfurase family protein (TIGR01976 family)</fullName>
    </submittedName>
</protein>
<dbReference type="AlphaFoldDB" id="A0A4R2Q2C8"/>
<proteinExistence type="predicted"/>
<dbReference type="InterPro" id="IPR000192">
    <property type="entry name" value="Aminotrans_V_dom"/>
</dbReference>
<dbReference type="SUPFAM" id="SSF53383">
    <property type="entry name" value="PLP-dependent transferases"/>
    <property type="match status" value="1"/>
</dbReference>
<dbReference type="Proteomes" id="UP000294835">
    <property type="component" value="Unassembled WGS sequence"/>
</dbReference>
<sequence length="409" mass="45289">MVALDTDFVRNQFPAFRQKDLRDKVFCENAGGSYVCRYVIWRIHRYFNERRVQPYGAFATSQMAGEEMDEARMRLAAHLGVGRDEMHFGPSTTANAYVLSHAFRQWLPKRSAIVVTNQDHEANSGPWRRLAEDGGVEIREWQVDPETGRLDPDALAGLLDDRVRLVCFPHASNILGEVNDVAAICRMVRDAGALSCVDGVSYAPHGLPDVTRLGADIYLFSTYKTYGPHQGIIVMRRELAHRLPNQGHWFNADDTVKRFNPSGPDHAQVAACAGISDYMDALYDHHFLGGRDARGRAEKAGELIRSHEALLLEPLMAYLAGRPGLRVLGPKDARGRLPTVSIALNEPGAQAAARLARHGILAGGGDFYAGRVLQAMGVDPARGVLRLSLLHYTLREDVDRLITALDSEL</sequence>
<gene>
    <name evidence="3" type="ORF">EV662_10211</name>
</gene>
<feature type="domain" description="Aminotransferase class V" evidence="2">
    <location>
        <begin position="26"/>
        <end position="244"/>
    </location>
</feature>
<dbReference type="PANTHER" id="PTHR43586">
    <property type="entry name" value="CYSTEINE DESULFURASE"/>
    <property type="match status" value="1"/>
</dbReference>
<reference evidence="3 4" key="1">
    <citation type="submission" date="2019-03" db="EMBL/GenBank/DDBJ databases">
        <title>Genomic Encyclopedia of Type Strains, Phase IV (KMG-IV): sequencing the most valuable type-strain genomes for metagenomic binning, comparative biology and taxonomic classification.</title>
        <authorList>
            <person name="Goeker M."/>
        </authorList>
    </citation>
    <scope>NUCLEOTIDE SEQUENCE [LARGE SCALE GENOMIC DNA]</scope>
    <source>
        <strain evidence="3 4">DSM 18063</strain>
    </source>
</reference>
<dbReference type="InterPro" id="IPR015422">
    <property type="entry name" value="PyrdxlP-dep_Trfase_small"/>
</dbReference>
<dbReference type="Gene3D" id="3.90.1150.10">
    <property type="entry name" value="Aspartate Aminotransferase, domain 1"/>
    <property type="match status" value="1"/>
</dbReference>
<organism evidence="3 4">
    <name type="scientific">Rhodovulum marinum</name>
    <dbReference type="NCBI Taxonomy" id="320662"/>
    <lineage>
        <taxon>Bacteria</taxon>
        <taxon>Pseudomonadati</taxon>
        <taxon>Pseudomonadota</taxon>
        <taxon>Alphaproteobacteria</taxon>
        <taxon>Rhodobacterales</taxon>
        <taxon>Paracoccaceae</taxon>
        <taxon>Rhodovulum</taxon>
    </lineage>
</organism>
<dbReference type="InterPro" id="IPR015424">
    <property type="entry name" value="PyrdxlP-dep_Trfase"/>
</dbReference>
<dbReference type="RefSeq" id="WP_132460702.1">
    <property type="nucleotide sequence ID" value="NZ_SLXP01000002.1"/>
</dbReference>
<dbReference type="EMBL" id="SLXP01000002">
    <property type="protein sequence ID" value="TCP42823.1"/>
    <property type="molecule type" value="Genomic_DNA"/>
</dbReference>
<accession>A0A4R2Q2C8</accession>
<evidence type="ECO:0000259" key="2">
    <source>
        <dbReference type="Pfam" id="PF00266"/>
    </source>
</evidence>
<evidence type="ECO:0000313" key="4">
    <source>
        <dbReference type="Proteomes" id="UP000294835"/>
    </source>
</evidence>
<dbReference type="Gene3D" id="3.40.640.10">
    <property type="entry name" value="Type I PLP-dependent aspartate aminotransferase-like (Major domain)"/>
    <property type="match status" value="1"/>
</dbReference>
<dbReference type="Pfam" id="PF00266">
    <property type="entry name" value="Aminotran_5"/>
    <property type="match status" value="2"/>
</dbReference>
<keyword evidence="4" id="KW-1185">Reference proteome</keyword>
<dbReference type="OrthoDB" id="7592443at2"/>
<dbReference type="InterPro" id="IPR015421">
    <property type="entry name" value="PyrdxlP-dep_Trfase_major"/>
</dbReference>
<dbReference type="PANTHER" id="PTHR43586:SF21">
    <property type="entry name" value="PYRIDOXAL PHOSPHATE (PLP)-DEPENDENT ASPARTATE AMINOTRANSFERASE SUPERFAMILY"/>
    <property type="match status" value="1"/>
</dbReference>